<keyword evidence="4" id="KW-0677">Repeat</keyword>
<feature type="signal peptide" evidence="6">
    <location>
        <begin position="1"/>
        <end position="24"/>
    </location>
</feature>
<dbReference type="GO" id="GO:0005576">
    <property type="term" value="C:extracellular region"/>
    <property type="evidence" value="ECO:0007669"/>
    <property type="project" value="UniProtKB-SubCell"/>
</dbReference>
<evidence type="ECO:0008006" key="10">
    <source>
        <dbReference type="Google" id="ProtNLM"/>
    </source>
</evidence>
<accession>A0A1B6CR75</accession>
<evidence type="ECO:0000256" key="2">
    <source>
        <dbReference type="ARBA" id="ARBA00022525"/>
    </source>
</evidence>
<dbReference type="Pfam" id="PF19433">
    <property type="entry name" value="NDNF_C"/>
    <property type="match status" value="1"/>
</dbReference>
<dbReference type="EMBL" id="GEDC01021493">
    <property type="protein sequence ID" value="JAS15805.1"/>
    <property type="molecule type" value="Transcribed_RNA"/>
</dbReference>
<proteinExistence type="predicted"/>
<evidence type="ECO:0000313" key="9">
    <source>
        <dbReference type="EMBL" id="JAS15805.1"/>
    </source>
</evidence>
<dbReference type="PANTHER" id="PTHR14619:SF3">
    <property type="entry name" value="PROTEIN NDNF"/>
    <property type="match status" value="1"/>
</dbReference>
<reference evidence="9" key="1">
    <citation type="submission" date="2015-12" db="EMBL/GenBank/DDBJ databases">
        <title>De novo transcriptome assembly of four potential Pierce s Disease insect vectors from Arizona vineyards.</title>
        <authorList>
            <person name="Tassone E.E."/>
        </authorList>
    </citation>
    <scope>NUCLEOTIDE SEQUENCE</scope>
</reference>
<evidence type="ECO:0000256" key="3">
    <source>
        <dbReference type="ARBA" id="ARBA00022729"/>
    </source>
</evidence>
<evidence type="ECO:0000256" key="4">
    <source>
        <dbReference type="ARBA" id="ARBA00022737"/>
    </source>
</evidence>
<dbReference type="InterPro" id="IPR045805">
    <property type="entry name" value="NDNF_C"/>
</dbReference>
<evidence type="ECO:0000259" key="8">
    <source>
        <dbReference type="Pfam" id="PF19433"/>
    </source>
</evidence>
<name>A0A1B6CR75_9HEMI</name>
<gene>
    <name evidence="9" type="ORF">g.5492</name>
</gene>
<keyword evidence="3 6" id="KW-0732">Signal</keyword>
<dbReference type="Pfam" id="PF10179">
    <property type="entry name" value="NDNF"/>
    <property type="match status" value="1"/>
</dbReference>
<sequence>MNRADRILVLVSTTLSIILSVASAENSNTDVTKMMAFLNHFNHIVKEDSLIRYELKRHVTGRYFMVVPDTNTTSLTVMITPCSSNVSWSVYHKGDPGVGAAVNLIQIIDNYNNDDHEMYSATSDTTRVFSTSSGYRGLYIIQVTAMDRDTFIELFVSRYIDLKKMTLRLQQNPRIRLQRNKHKNKMTVRWKQSLIDPKEIQYCIVVNSVRDYACLCEVESGLLGSDPAQDNCLKDLNFMWSNHEGINDRYSHDDITIECFNKRLSFIAKHLEEGKTYFFNLFIIDRKKMLSVPYGNIKYNKKSHRMGLRDNKPVVINLRKFDGIALCHYKVSEIRDATSTLNYHLTPCGGAVDVEIRRNGSVVIPRSRIEGYKLLQVLDPKPGQRYVLKLLVTDPEEQISRVEVLATMKTTSLPLLPDELRVNEYISLRRCNSVTVGWIPAIDNQEEEMRYCVSATLIPTTTDKYLYYKPRINQCNLENKLRETNNFSVRICQDVSANENQNVITQEVYKLKPGSEYIIQVTVKKSRGKVLSYDLLKVHTNQKCL</sequence>
<keyword evidence="5" id="KW-0325">Glycoprotein</keyword>
<dbReference type="InterPro" id="IPR055271">
    <property type="entry name" value="NDNF_Fn(III)_1"/>
</dbReference>
<comment type="subcellular location">
    <subcellularLocation>
        <location evidence="1">Secreted</location>
    </subcellularLocation>
</comment>
<organism evidence="9">
    <name type="scientific">Clastoptera arizonana</name>
    <name type="common">Arizona spittle bug</name>
    <dbReference type="NCBI Taxonomy" id="38151"/>
    <lineage>
        <taxon>Eukaryota</taxon>
        <taxon>Metazoa</taxon>
        <taxon>Ecdysozoa</taxon>
        <taxon>Arthropoda</taxon>
        <taxon>Hexapoda</taxon>
        <taxon>Insecta</taxon>
        <taxon>Pterygota</taxon>
        <taxon>Neoptera</taxon>
        <taxon>Paraneoptera</taxon>
        <taxon>Hemiptera</taxon>
        <taxon>Auchenorrhyncha</taxon>
        <taxon>Cercopoidea</taxon>
        <taxon>Clastopteridae</taxon>
        <taxon>Clastoptera</taxon>
    </lineage>
</organism>
<evidence type="ECO:0000256" key="6">
    <source>
        <dbReference type="SAM" id="SignalP"/>
    </source>
</evidence>
<feature type="domain" description="Neuron-derived neurotrophic factor first Fn(III)" evidence="7">
    <location>
        <begin position="186"/>
        <end position="295"/>
    </location>
</feature>
<feature type="chain" id="PRO_5008580609" description="Protein NDNF" evidence="6">
    <location>
        <begin position="25"/>
        <end position="545"/>
    </location>
</feature>
<dbReference type="AlphaFoldDB" id="A0A1B6CR75"/>
<protein>
    <recommendedName>
        <fullName evidence="10">Protein NDNF</fullName>
    </recommendedName>
</protein>
<evidence type="ECO:0000256" key="1">
    <source>
        <dbReference type="ARBA" id="ARBA00004613"/>
    </source>
</evidence>
<dbReference type="InterPro" id="IPR019326">
    <property type="entry name" value="NDNF"/>
</dbReference>
<keyword evidence="2" id="KW-0964">Secreted</keyword>
<evidence type="ECO:0000256" key="5">
    <source>
        <dbReference type="ARBA" id="ARBA00023180"/>
    </source>
</evidence>
<feature type="domain" description="Protein NDNF C-terminal" evidence="8">
    <location>
        <begin position="367"/>
        <end position="544"/>
    </location>
</feature>
<evidence type="ECO:0000259" key="7">
    <source>
        <dbReference type="Pfam" id="PF10179"/>
    </source>
</evidence>
<dbReference type="PANTHER" id="PTHR14619">
    <property type="entry name" value="NEURON-DERIVED NEUROTROPHIC FACTOR"/>
    <property type="match status" value="1"/>
</dbReference>